<protein>
    <submittedName>
        <fullName evidence="11">Sensory transduction histidine kinase</fullName>
    </submittedName>
</protein>
<dbReference type="SUPFAM" id="SSF55781">
    <property type="entry name" value="GAF domain-like"/>
    <property type="match status" value="1"/>
</dbReference>
<accession>A0A0E3RKX1</accession>
<dbReference type="InterPro" id="IPR036890">
    <property type="entry name" value="HATPase_C_sf"/>
</dbReference>
<feature type="domain" description="PAC" evidence="10">
    <location>
        <begin position="623"/>
        <end position="675"/>
    </location>
</feature>
<dbReference type="SMART" id="SM00065">
    <property type="entry name" value="GAF"/>
    <property type="match status" value="1"/>
</dbReference>
<feature type="domain" description="PAS" evidence="9">
    <location>
        <begin position="425"/>
        <end position="495"/>
    </location>
</feature>
<dbReference type="GO" id="GO:0006355">
    <property type="term" value="P:regulation of DNA-templated transcription"/>
    <property type="evidence" value="ECO:0007669"/>
    <property type="project" value="InterPro"/>
</dbReference>
<keyword evidence="7" id="KW-0175">Coiled coil</keyword>
<dbReference type="Gene3D" id="3.30.450.40">
    <property type="match status" value="1"/>
</dbReference>
<evidence type="ECO:0000256" key="7">
    <source>
        <dbReference type="SAM" id="Coils"/>
    </source>
</evidence>
<keyword evidence="6" id="KW-0902">Two-component regulatory system</keyword>
<dbReference type="InterPro" id="IPR000014">
    <property type="entry name" value="PAS"/>
</dbReference>
<dbReference type="InterPro" id="IPR035965">
    <property type="entry name" value="PAS-like_dom_sf"/>
</dbReference>
<dbReference type="InterPro" id="IPR003018">
    <property type="entry name" value="GAF"/>
</dbReference>
<evidence type="ECO:0000259" key="10">
    <source>
        <dbReference type="PROSITE" id="PS50113"/>
    </source>
</evidence>
<keyword evidence="2" id="KW-0808">Transferase</keyword>
<dbReference type="Pfam" id="PF01590">
    <property type="entry name" value="GAF"/>
    <property type="match status" value="1"/>
</dbReference>
<gene>
    <name evidence="11" type="ORF">MSMAL_0640</name>
</gene>
<dbReference type="Pfam" id="PF00989">
    <property type="entry name" value="PAS"/>
    <property type="match status" value="1"/>
</dbReference>
<evidence type="ECO:0000256" key="5">
    <source>
        <dbReference type="ARBA" id="ARBA00022840"/>
    </source>
</evidence>
<evidence type="ECO:0000256" key="2">
    <source>
        <dbReference type="ARBA" id="ARBA00022679"/>
    </source>
</evidence>
<dbReference type="GO" id="GO:0016301">
    <property type="term" value="F:kinase activity"/>
    <property type="evidence" value="ECO:0007669"/>
    <property type="project" value="UniProtKB-KW"/>
</dbReference>
<feature type="domain" description="PAS" evidence="9">
    <location>
        <begin position="551"/>
        <end position="621"/>
    </location>
</feature>
<dbReference type="InterPro" id="IPR003594">
    <property type="entry name" value="HATPase_dom"/>
</dbReference>
<keyword evidence="5" id="KW-0067">ATP-binding</keyword>
<dbReference type="PANTHER" id="PTHR43065:SF23">
    <property type="entry name" value="SENSOR HISTIDINE KINASE PDTAS"/>
    <property type="match status" value="1"/>
</dbReference>
<dbReference type="PATRIC" id="fig|1434114.4.peg.782"/>
<dbReference type="SMART" id="SM00091">
    <property type="entry name" value="PAS"/>
    <property type="match status" value="4"/>
</dbReference>
<dbReference type="InterPro" id="IPR000700">
    <property type="entry name" value="PAS-assoc_C"/>
</dbReference>
<dbReference type="Pfam" id="PF07568">
    <property type="entry name" value="HisKA_2"/>
    <property type="match status" value="1"/>
</dbReference>
<dbReference type="PROSITE" id="PS50112">
    <property type="entry name" value="PAS"/>
    <property type="match status" value="3"/>
</dbReference>
<evidence type="ECO:0000256" key="4">
    <source>
        <dbReference type="ARBA" id="ARBA00022777"/>
    </source>
</evidence>
<dbReference type="PROSITE" id="PS50113">
    <property type="entry name" value="PAC"/>
    <property type="match status" value="3"/>
</dbReference>
<dbReference type="InterPro" id="IPR011495">
    <property type="entry name" value="Sig_transdc_His_kin_sub2_dim/P"/>
</dbReference>
<dbReference type="RefSeq" id="WP_011032470.1">
    <property type="nucleotide sequence ID" value="NZ_CP009513.1"/>
</dbReference>
<dbReference type="HOGENOM" id="CLU_000445_114_57_2"/>
<dbReference type="Pfam" id="PF13426">
    <property type="entry name" value="PAS_9"/>
    <property type="match status" value="1"/>
</dbReference>
<dbReference type="Gene3D" id="3.30.450.20">
    <property type="entry name" value="PAS domain"/>
    <property type="match status" value="3"/>
</dbReference>
<feature type="domain" description="PAC" evidence="10">
    <location>
        <begin position="498"/>
        <end position="550"/>
    </location>
</feature>
<dbReference type="GeneID" id="24850412"/>
<dbReference type="NCBIfam" id="TIGR00229">
    <property type="entry name" value="sensory_box"/>
    <property type="match status" value="3"/>
</dbReference>
<evidence type="ECO:0000256" key="3">
    <source>
        <dbReference type="ARBA" id="ARBA00022741"/>
    </source>
</evidence>
<feature type="domain" description="PAS" evidence="9">
    <location>
        <begin position="329"/>
        <end position="374"/>
    </location>
</feature>
<dbReference type="CDD" id="cd00130">
    <property type="entry name" value="PAS"/>
    <property type="match status" value="3"/>
</dbReference>
<dbReference type="InterPro" id="IPR005467">
    <property type="entry name" value="His_kinase_dom"/>
</dbReference>
<dbReference type="Pfam" id="PF08447">
    <property type="entry name" value="PAS_3"/>
    <property type="match status" value="1"/>
</dbReference>
<dbReference type="EMBL" id="CP009513">
    <property type="protein sequence ID" value="AKB67183.1"/>
    <property type="molecule type" value="Genomic_DNA"/>
</dbReference>
<dbReference type="Proteomes" id="UP000033063">
    <property type="component" value="Chromosome"/>
</dbReference>
<dbReference type="SMART" id="SM00086">
    <property type="entry name" value="PAC"/>
    <property type="match status" value="3"/>
</dbReference>
<dbReference type="PANTHER" id="PTHR43065">
    <property type="entry name" value="SENSOR HISTIDINE KINASE"/>
    <property type="match status" value="1"/>
</dbReference>
<dbReference type="InterPro" id="IPR029016">
    <property type="entry name" value="GAF-like_dom_sf"/>
</dbReference>
<evidence type="ECO:0000313" key="11">
    <source>
        <dbReference type="EMBL" id="AKB67183.1"/>
    </source>
</evidence>
<dbReference type="FunFam" id="3.30.450.20:FF:000088">
    <property type="entry name" value="Sensory transduction histidine kinase"/>
    <property type="match status" value="1"/>
</dbReference>
<evidence type="ECO:0000313" key="12">
    <source>
        <dbReference type="Proteomes" id="UP000033063"/>
    </source>
</evidence>
<evidence type="ECO:0000256" key="1">
    <source>
        <dbReference type="ARBA" id="ARBA00022553"/>
    </source>
</evidence>
<evidence type="ECO:0000259" key="9">
    <source>
        <dbReference type="PROSITE" id="PS50112"/>
    </source>
</evidence>
<evidence type="ECO:0000256" key="6">
    <source>
        <dbReference type="ARBA" id="ARBA00023012"/>
    </source>
</evidence>
<dbReference type="Pfam" id="PF02518">
    <property type="entry name" value="HATPase_c"/>
    <property type="match status" value="1"/>
</dbReference>
<dbReference type="InterPro" id="IPR013655">
    <property type="entry name" value="PAS_fold_3"/>
</dbReference>
<name>A0A0E3RKX1_METMZ</name>
<dbReference type="InterPro" id="IPR001610">
    <property type="entry name" value="PAC"/>
</dbReference>
<dbReference type="Gene3D" id="2.10.70.100">
    <property type="match status" value="1"/>
</dbReference>
<dbReference type="GO" id="GO:0005524">
    <property type="term" value="F:ATP binding"/>
    <property type="evidence" value="ECO:0007669"/>
    <property type="project" value="UniProtKB-KW"/>
</dbReference>
<dbReference type="SMART" id="SM00387">
    <property type="entry name" value="HATPase_c"/>
    <property type="match status" value="1"/>
</dbReference>
<keyword evidence="1" id="KW-0597">Phosphoprotein</keyword>
<dbReference type="PROSITE" id="PS50109">
    <property type="entry name" value="HIS_KIN"/>
    <property type="match status" value="1"/>
</dbReference>
<reference evidence="11 12" key="1">
    <citation type="submission" date="2014-07" db="EMBL/GenBank/DDBJ databases">
        <title>Methanogenic archaea and the global carbon cycle.</title>
        <authorList>
            <person name="Henriksen J.R."/>
            <person name="Luke J."/>
            <person name="Reinhart S."/>
            <person name="Benedict M.N."/>
            <person name="Youngblut N.D."/>
            <person name="Metcalf M.E."/>
            <person name="Whitaker R.J."/>
            <person name="Metcalf W.W."/>
        </authorList>
    </citation>
    <scope>NUCLEOTIDE SEQUENCE [LARGE SCALE GENOMIC DNA]</scope>
    <source>
        <strain evidence="11 12">LYC</strain>
    </source>
</reference>
<feature type="domain" description="Histidine kinase" evidence="8">
    <location>
        <begin position="683"/>
        <end position="901"/>
    </location>
</feature>
<dbReference type="AlphaFoldDB" id="A0A0E3RKX1"/>
<keyword evidence="4 11" id="KW-0418">Kinase</keyword>
<dbReference type="SUPFAM" id="SSF55874">
    <property type="entry name" value="ATPase domain of HSP90 chaperone/DNA topoisomerase II/histidine kinase"/>
    <property type="match status" value="1"/>
</dbReference>
<dbReference type="SUPFAM" id="SSF55785">
    <property type="entry name" value="PYP-like sensor domain (PAS domain)"/>
    <property type="match status" value="3"/>
</dbReference>
<proteinExistence type="predicted"/>
<dbReference type="GO" id="GO:0000160">
    <property type="term" value="P:phosphorelay signal transduction system"/>
    <property type="evidence" value="ECO:0007669"/>
    <property type="project" value="UniProtKB-KW"/>
</dbReference>
<keyword evidence="3" id="KW-0547">Nucleotide-binding</keyword>
<feature type="domain" description="PAC" evidence="10">
    <location>
        <begin position="376"/>
        <end position="428"/>
    </location>
</feature>
<sequence length="901" mass="102434">MKTDLEQFPAKNPNPVLSVANNCTVLYSNKAGEPLLHEWGVVVGEKLPSYLRDLVKSVITLNRPEKMELKIEKKVYLVAFHPSSEEKCVNIYGFDITDQKELEERLRIKEKQNDILYRIGKVALEFESLQIFLDESVKLIANILEVEYCKILELMPDGNFLLRAGSGWKHGLVGKAIIGGEKESQAGYTLFSGMPVVVEDFAGESRFKKPEILRMHEVNSGVSVTIGSIGKIFGVLGVHSRKKRKFTSDDTYFLSSVAFLIAQVIERKKAEEALKEAHDSLEETVTERTSELEKSYISLKESESRLAEAQRMAHIGSWDWNLITGEVCWSDELYHIFGRSPQESGATYDEFLSYVHPDDRDRVDNALKKGLNGESVAGNYRIILGDGEERIVRTEAEVVFDEKNNPVQVKGTVQDITEIKKVEEQLKILANIVESSNDAIGTISLDGNITGWNQEAENVYGYSVGEVLGKPVSIVTPPHLDKETIKLIEEIMHGKKVQHYETLRLRKDGTTIYVSITLSPVFDSYGKLIAISFISRDITERKKIEEKLRESEEKYRNIVETANEGISIVDAEERITFVNKKIEDMFGYSSEELIGGSMWDLLSDESKTIIKQMLEKGWKNVNESFEIKFIHKDGYPVWTYTNSKSLFDKDGKFFGTMNLHTDITKRKEAEEALRNFEIARKKEIHHRIKNNLQVICSLLDLQAEKFRSRESAEDTEVLNAFIESQNRVMSIALIHEELHEGRGTDTLNFSPYLEKLVENLFQTYILENVNTSLDIKLEENIFFDMDTAIPLGIIVNELVSNSLKYAFSGRDYGEIQIKLYREDSAEHENKEQRVIKESYGGTNVILIVSDNGIGIPEDFNLEDSSSLGLQLVKILVDQLEGQIELNRDSGTEFTIRFTVQI</sequence>
<organism evidence="11 12">
    <name type="scientific">Methanosarcina mazei LYC</name>
    <dbReference type="NCBI Taxonomy" id="1434114"/>
    <lineage>
        <taxon>Archaea</taxon>
        <taxon>Methanobacteriati</taxon>
        <taxon>Methanobacteriota</taxon>
        <taxon>Stenosarchaea group</taxon>
        <taxon>Methanomicrobia</taxon>
        <taxon>Methanosarcinales</taxon>
        <taxon>Methanosarcinaceae</taxon>
        <taxon>Methanosarcina</taxon>
    </lineage>
</organism>
<dbReference type="Gene3D" id="3.30.565.10">
    <property type="entry name" value="Histidine kinase-like ATPase, C-terminal domain"/>
    <property type="match status" value="1"/>
</dbReference>
<evidence type="ECO:0000259" key="8">
    <source>
        <dbReference type="PROSITE" id="PS50109"/>
    </source>
</evidence>
<dbReference type="InterPro" id="IPR013767">
    <property type="entry name" value="PAS_fold"/>
</dbReference>
<feature type="coiled-coil region" evidence="7">
    <location>
        <begin position="534"/>
        <end position="561"/>
    </location>
</feature>